<protein>
    <submittedName>
        <fullName evidence="2">Uncharacterized protein</fullName>
    </submittedName>
</protein>
<proteinExistence type="predicted"/>
<evidence type="ECO:0000256" key="1">
    <source>
        <dbReference type="SAM" id="MobiDB-lite"/>
    </source>
</evidence>
<feature type="compositionally biased region" description="Basic and acidic residues" evidence="1">
    <location>
        <begin position="92"/>
        <end position="107"/>
    </location>
</feature>
<name>A0ABU1MRM3_9SPHN</name>
<keyword evidence="3" id="KW-1185">Reference proteome</keyword>
<dbReference type="RefSeq" id="WP_309806361.1">
    <property type="nucleotide sequence ID" value="NZ_JAVDRD010000013.1"/>
</dbReference>
<dbReference type="Proteomes" id="UP001184150">
    <property type="component" value="Unassembled WGS sequence"/>
</dbReference>
<sequence length="138" mass="14689">MSLAETDAAFLIARPEFRRFLHAAIQGAGLLGQQAMASGADSALLAFLEGRRSLGFDLIALAHRGQEQAVRSHDPLGLTTLQAVLDAALCAKENRLERPHPRTRYDELPDSDGADAGANDDASGGTGQRRFAPPAGRR</sequence>
<dbReference type="EMBL" id="JAVDRD010000013">
    <property type="protein sequence ID" value="MDR6512978.1"/>
    <property type="molecule type" value="Genomic_DNA"/>
</dbReference>
<comment type="caution">
    <text evidence="2">The sequence shown here is derived from an EMBL/GenBank/DDBJ whole genome shotgun (WGS) entry which is preliminary data.</text>
</comment>
<organism evidence="2 3">
    <name type="scientific">Novosphingobium capsulatum</name>
    <dbReference type="NCBI Taxonomy" id="13688"/>
    <lineage>
        <taxon>Bacteria</taxon>
        <taxon>Pseudomonadati</taxon>
        <taxon>Pseudomonadota</taxon>
        <taxon>Alphaproteobacteria</taxon>
        <taxon>Sphingomonadales</taxon>
        <taxon>Sphingomonadaceae</taxon>
        <taxon>Novosphingobium</taxon>
    </lineage>
</organism>
<accession>A0ABU1MRM3</accession>
<reference evidence="2 3" key="1">
    <citation type="submission" date="2023-07" db="EMBL/GenBank/DDBJ databases">
        <title>Sorghum-associated microbial communities from plants grown in Nebraska, USA.</title>
        <authorList>
            <person name="Schachtman D."/>
        </authorList>
    </citation>
    <scope>NUCLEOTIDE SEQUENCE [LARGE SCALE GENOMIC DNA]</scope>
    <source>
        <strain evidence="2 3">DS1027</strain>
    </source>
</reference>
<feature type="compositionally biased region" description="Low complexity" evidence="1">
    <location>
        <begin position="114"/>
        <end position="123"/>
    </location>
</feature>
<evidence type="ECO:0000313" key="2">
    <source>
        <dbReference type="EMBL" id="MDR6512978.1"/>
    </source>
</evidence>
<feature type="region of interest" description="Disordered" evidence="1">
    <location>
        <begin position="92"/>
        <end position="138"/>
    </location>
</feature>
<gene>
    <name evidence="2" type="ORF">J2792_003866</name>
</gene>
<evidence type="ECO:0000313" key="3">
    <source>
        <dbReference type="Proteomes" id="UP001184150"/>
    </source>
</evidence>